<dbReference type="GO" id="GO:0008677">
    <property type="term" value="F:2-dehydropantoate 2-reductase activity"/>
    <property type="evidence" value="ECO:0007669"/>
    <property type="project" value="UniProtKB-EC"/>
</dbReference>
<name>A0A840UAM2_9GAMM</name>
<dbReference type="FunFam" id="1.10.1040.10:FF:000017">
    <property type="entry name" value="2-dehydropantoate 2-reductase"/>
    <property type="match status" value="1"/>
</dbReference>
<dbReference type="PANTHER" id="PTHR43765:SF2">
    <property type="entry name" value="2-DEHYDROPANTOATE 2-REDUCTASE"/>
    <property type="match status" value="1"/>
</dbReference>
<evidence type="ECO:0000313" key="13">
    <source>
        <dbReference type="EMBL" id="MBB5322774.1"/>
    </source>
</evidence>
<comment type="function">
    <text evidence="10">Catalyzes the NADPH-dependent reduction of ketopantoate into pantoic acid.</text>
</comment>
<evidence type="ECO:0000256" key="6">
    <source>
        <dbReference type="ARBA" id="ARBA00022857"/>
    </source>
</evidence>
<dbReference type="InterPro" id="IPR013752">
    <property type="entry name" value="KPA_reductase"/>
</dbReference>
<dbReference type="Pfam" id="PF08546">
    <property type="entry name" value="ApbA_C"/>
    <property type="match status" value="1"/>
</dbReference>
<keyword evidence="14" id="KW-1185">Reference proteome</keyword>
<dbReference type="Pfam" id="PF02558">
    <property type="entry name" value="ApbA"/>
    <property type="match status" value="1"/>
</dbReference>
<dbReference type="PANTHER" id="PTHR43765">
    <property type="entry name" value="2-DEHYDROPANTOATE 2-REDUCTASE-RELATED"/>
    <property type="match status" value="1"/>
</dbReference>
<dbReference type="AlphaFoldDB" id="A0A840UAM2"/>
<keyword evidence="7 10" id="KW-0560">Oxidoreductase</keyword>
<comment type="pathway">
    <text evidence="1 10">Cofactor biosynthesis; (R)-pantothenate biosynthesis; (R)-pantoate from 3-methyl-2-oxobutanoate: step 2/2.</text>
</comment>
<accession>A0A840UAM2</accession>
<dbReference type="InterPro" id="IPR013328">
    <property type="entry name" value="6PGD_dom2"/>
</dbReference>
<organism evidence="13 14">
    <name type="scientific">Marinobacter oulmenensis</name>
    <dbReference type="NCBI Taxonomy" id="643747"/>
    <lineage>
        <taxon>Bacteria</taxon>
        <taxon>Pseudomonadati</taxon>
        <taxon>Pseudomonadota</taxon>
        <taxon>Gammaproteobacteria</taxon>
        <taxon>Pseudomonadales</taxon>
        <taxon>Marinobacteraceae</taxon>
        <taxon>Marinobacter</taxon>
    </lineage>
</organism>
<dbReference type="InterPro" id="IPR036291">
    <property type="entry name" value="NAD(P)-bd_dom_sf"/>
</dbReference>
<dbReference type="Gene3D" id="3.40.50.720">
    <property type="entry name" value="NAD(P)-binding Rossmann-like Domain"/>
    <property type="match status" value="1"/>
</dbReference>
<evidence type="ECO:0000256" key="1">
    <source>
        <dbReference type="ARBA" id="ARBA00004994"/>
    </source>
</evidence>
<proteinExistence type="inferred from homology"/>
<dbReference type="Proteomes" id="UP000591735">
    <property type="component" value="Unassembled WGS sequence"/>
</dbReference>
<evidence type="ECO:0000256" key="9">
    <source>
        <dbReference type="ARBA" id="ARBA00048793"/>
    </source>
</evidence>
<evidence type="ECO:0000256" key="2">
    <source>
        <dbReference type="ARBA" id="ARBA00007870"/>
    </source>
</evidence>
<evidence type="ECO:0000313" key="14">
    <source>
        <dbReference type="Proteomes" id="UP000591735"/>
    </source>
</evidence>
<feature type="domain" description="Ketopantoate reductase N-terminal" evidence="11">
    <location>
        <begin position="1"/>
        <end position="134"/>
    </location>
</feature>
<sequence length="293" mass="31408">MGRLWAARLAGRSVVFLPRPGRRPDHPLSYRFQPFQGEAFTVRIPWLAANETPDLLLVTTKAGDTLPALTAALPQLPETTPVVLFQNGLGSQQQVADTWPERPILAATTTEGANRPEPDLTIHAGTGETHVGALTRRGGEALAEVVAQLQGSGLTVHAETDILARLWRKLVINAGINPFTALLDCPNGDLLRQPMFLQWIGPLCRETATLMAAAGQSTPSPESLRQSIEQVARATAGNTSSMRADVLAGRPTEIDYINGYLTALGQQLGIATPVNQMLTEQVKQLDGSLTNGS</sequence>
<evidence type="ECO:0000256" key="3">
    <source>
        <dbReference type="ARBA" id="ARBA00013014"/>
    </source>
</evidence>
<evidence type="ECO:0000256" key="10">
    <source>
        <dbReference type="RuleBase" id="RU362068"/>
    </source>
</evidence>
<evidence type="ECO:0000256" key="5">
    <source>
        <dbReference type="ARBA" id="ARBA00022655"/>
    </source>
</evidence>
<comment type="catalytic activity">
    <reaction evidence="9 10">
        <text>(R)-pantoate + NADP(+) = 2-dehydropantoate + NADPH + H(+)</text>
        <dbReference type="Rhea" id="RHEA:16233"/>
        <dbReference type="ChEBI" id="CHEBI:11561"/>
        <dbReference type="ChEBI" id="CHEBI:15378"/>
        <dbReference type="ChEBI" id="CHEBI:15980"/>
        <dbReference type="ChEBI" id="CHEBI:57783"/>
        <dbReference type="ChEBI" id="CHEBI:58349"/>
        <dbReference type="EC" id="1.1.1.169"/>
    </reaction>
</comment>
<reference evidence="13 14" key="1">
    <citation type="submission" date="2020-08" db="EMBL/GenBank/DDBJ databases">
        <title>Genomic Encyclopedia of Type Strains, Phase IV (KMG-IV): sequencing the most valuable type-strain genomes for metagenomic binning, comparative biology and taxonomic classification.</title>
        <authorList>
            <person name="Goeker M."/>
        </authorList>
    </citation>
    <scope>NUCLEOTIDE SEQUENCE [LARGE SCALE GENOMIC DNA]</scope>
    <source>
        <strain evidence="13 14">DSM 22359</strain>
    </source>
</reference>
<dbReference type="GO" id="GO:0015940">
    <property type="term" value="P:pantothenate biosynthetic process"/>
    <property type="evidence" value="ECO:0007669"/>
    <property type="project" value="UniProtKB-UniPathway"/>
</dbReference>
<comment type="caution">
    <text evidence="13">The sequence shown here is derived from an EMBL/GenBank/DDBJ whole genome shotgun (WGS) entry which is preliminary data.</text>
</comment>
<dbReference type="GO" id="GO:0005737">
    <property type="term" value="C:cytoplasm"/>
    <property type="evidence" value="ECO:0007669"/>
    <property type="project" value="TreeGrafter"/>
</dbReference>
<evidence type="ECO:0000256" key="7">
    <source>
        <dbReference type="ARBA" id="ARBA00023002"/>
    </source>
</evidence>
<dbReference type="SUPFAM" id="SSF48179">
    <property type="entry name" value="6-phosphogluconate dehydrogenase C-terminal domain-like"/>
    <property type="match status" value="1"/>
</dbReference>
<dbReference type="EMBL" id="JACHFE010000011">
    <property type="protein sequence ID" value="MBB5322774.1"/>
    <property type="molecule type" value="Genomic_DNA"/>
</dbReference>
<dbReference type="InterPro" id="IPR013332">
    <property type="entry name" value="KPR_N"/>
</dbReference>
<dbReference type="SUPFAM" id="SSF51735">
    <property type="entry name" value="NAD(P)-binding Rossmann-fold domains"/>
    <property type="match status" value="1"/>
</dbReference>
<dbReference type="NCBIfam" id="TIGR00745">
    <property type="entry name" value="apbA_panE"/>
    <property type="match status" value="1"/>
</dbReference>
<dbReference type="InterPro" id="IPR050838">
    <property type="entry name" value="Ketopantoate_reductase"/>
</dbReference>
<evidence type="ECO:0000256" key="8">
    <source>
        <dbReference type="ARBA" id="ARBA00032024"/>
    </source>
</evidence>
<gene>
    <name evidence="13" type="ORF">HNR38_003287</name>
</gene>
<evidence type="ECO:0000259" key="12">
    <source>
        <dbReference type="Pfam" id="PF08546"/>
    </source>
</evidence>
<dbReference type="Gene3D" id="1.10.1040.10">
    <property type="entry name" value="N-(1-d-carboxylethyl)-l-norvaline Dehydrogenase, domain 2"/>
    <property type="match status" value="1"/>
</dbReference>
<evidence type="ECO:0000256" key="4">
    <source>
        <dbReference type="ARBA" id="ARBA00019465"/>
    </source>
</evidence>
<protein>
    <recommendedName>
        <fullName evidence="4 10">2-dehydropantoate 2-reductase</fullName>
        <ecNumber evidence="3 10">1.1.1.169</ecNumber>
    </recommendedName>
    <alternativeName>
        <fullName evidence="8 10">Ketopantoate reductase</fullName>
    </alternativeName>
</protein>
<dbReference type="InterPro" id="IPR008927">
    <property type="entry name" value="6-PGluconate_DH-like_C_sf"/>
</dbReference>
<dbReference type="GO" id="GO:0050661">
    <property type="term" value="F:NADP binding"/>
    <property type="evidence" value="ECO:0007669"/>
    <property type="project" value="TreeGrafter"/>
</dbReference>
<dbReference type="InterPro" id="IPR003710">
    <property type="entry name" value="ApbA"/>
</dbReference>
<keyword evidence="5 10" id="KW-0566">Pantothenate biosynthesis</keyword>
<evidence type="ECO:0000259" key="11">
    <source>
        <dbReference type="Pfam" id="PF02558"/>
    </source>
</evidence>
<dbReference type="UniPathway" id="UPA00028">
    <property type="reaction ID" value="UER00004"/>
</dbReference>
<keyword evidence="6 10" id="KW-0521">NADP</keyword>
<comment type="similarity">
    <text evidence="2 10">Belongs to the ketopantoate reductase family.</text>
</comment>
<feature type="domain" description="Ketopantoate reductase C-terminal" evidence="12">
    <location>
        <begin position="161"/>
        <end position="285"/>
    </location>
</feature>
<dbReference type="EC" id="1.1.1.169" evidence="3 10"/>